<keyword evidence="2" id="KW-1185">Reference proteome</keyword>
<accession>A0ABM9DG79</accession>
<protein>
    <recommendedName>
        <fullName evidence="3">Secreted peptide</fullName>
    </recommendedName>
</protein>
<proteinExistence type="predicted"/>
<organism evidence="1 2">
    <name type="scientific">Mesorhizobium ventifaucium</name>
    <dbReference type="NCBI Taxonomy" id="666020"/>
    <lineage>
        <taxon>Bacteria</taxon>
        <taxon>Pseudomonadati</taxon>
        <taxon>Pseudomonadota</taxon>
        <taxon>Alphaproteobacteria</taxon>
        <taxon>Hyphomicrobiales</taxon>
        <taxon>Phyllobacteriaceae</taxon>
        <taxon>Mesorhizobium</taxon>
    </lineage>
</organism>
<comment type="caution">
    <text evidence="1">The sequence shown here is derived from an EMBL/GenBank/DDBJ whole genome shotgun (WGS) entry which is preliminary data.</text>
</comment>
<name>A0ABM9DG79_9HYPH</name>
<evidence type="ECO:0008006" key="3">
    <source>
        <dbReference type="Google" id="ProtNLM"/>
    </source>
</evidence>
<gene>
    <name evidence="1" type="ORF">MES4922_130012</name>
</gene>
<reference evidence="1" key="1">
    <citation type="submission" date="2022-03" db="EMBL/GenBank/DDBJ databases">
        <authorList>
            <person name="Brunel B."/>
        </authorList>
    </citation>
    <scope>NUCLEOTIDE SEQUENCE</scope>
    <source>
        <strain evidence="1">STM4922sample</strain>
    </source>
</reference>
<evidence type="ECO:0000313" key="1">
    <source>
        <dbReference type="EMBL" id="CAH2395575.1"/>
    </source>
</evidence>
<dbReference type="EMBL" id="CAKXZS010000005">
    <property type="protein sequence ID" value="CAH2395575.1"/>
    <property type="molecule type" value="Genomic_DNA"/>
</dbReference>
<evidence type="ECO:0000313" key="2">
    <source>
        <dbReference type="Proteomes" id="UP001152604"/>
    </source>
</evidence>
<sequence length="77" mass="8068">MAISARLRWMENYFLRFFIPATVLALPGLAGAPEIVVPVIDTGSLAGNVSSSPSSSSSSMFGSFCCSCSNERTAGVF</sequence>
<dbReference type="Proteomes" id="UP001152604">
    <property type="component" value="Unassembled WGS sequence"/>
</dbReference>